<dbReference type="EMBL" id="JASCZI010122341">
    <property type="protein sequence ID" value="MED6164157.1"/>
    <property type="molecule type" value="Genomic_DNA"/>
</dbReference>
<sequence>MAPQHTSYVGSSSIASTIDRGCTLYVTAPRHMWEIFANAHIQQRLHVITSNVAHIVASGMRPTLYVDPSRITPSCKIQNLNLQRYTCPVHRKRKGKAVSSSSEVPRFKTLFHEAHYKSKLSARKVLPELIIQIDEDILDPCGL</sequence>
<proteinExistence type="predicted"/>
<accession>A0ABU6UU45</accession>
<keyword evidence="2" id="KW-1185">Reference proteome</keyword>
<dbReference type="Proteomes" id="UP001341840">
    <property type="component" value="Unassembled WGS sequence"/>
</dbReference>
<protein>
    <submittedName>
        <fullName evidence="1">Uncharacterized protein</fullName>
    </submittedName>
</protein>
<evidence type="ECO:0000313" key="1">
    <source>
        <dbReference type="EMBL" id="MED6164157.1"/>
    </source>
</evidence>
<evidence type="ECO:0000313" key="2">
    <source>
        <dbReference type="Proteomes" id="UP001341840"/>
    </source>
</evidence>
<comment type="caution">
    <text evidence="1">The sequence shown here is derived from an EMBL/GenBank/DDBJ whole genome shotgun (WGS) entry which is preliminary data.</text>
</comment>
<gene>
    <name evidence="1" type="ORF">PIB30_086974</name>
</gene>
<organism evidence="1 2">
    <name type="scientific">Stylosanthes scabra</name>
    <dbReference type="NCBI Taxonomy" id="79078"/>
    <lineage>
        <taxon>Eukaryota</taxon>
        <taxon>Viridiplantae</taxon>
        <taxon>Streptophyta</taxon>
        <taxon>Embryophyta</taxon>
        <taxon>Tracheophyta</taxon>
        <taxon>Spermatophyta</taxon>
        <taxon>Magnoliopsida</taxon>
        <taxon>eudicotyledons</taxon>
        <taxon>Gunneridae</taxon>
        <taxon>Pentapetalae</taxon>
        <taxon>rosids</taxon>
        <taxon>fabids</taxon>
        <taxon>Fabales</taxon>
        <taxon>Fabaceae</taxon>
        <taxon>Papilionoideae</taxon>
        <taxon>50 kb inversion clade</taxon>
        <taxon>dalbergioids sensu lato</taxon>
        <taxon>Dalbergieae</taxon>
        <taxon>Pterocarpus clade</taxon>
        <taxon>Stylosanthes</taxon>
    </lineage>
</organism>
<reference evidence="1 2" key="1">
    <citation type="journal article" date="2023" name="Plants (Basel)">
        <title>Bridging the Gap: Combining Genomics and Transcriptomics Approaches to Understand Stylosanthes scabra, an Orphan Legume from the Brazilian Caatinga.</title>
        <authorList>
            <person name="Ferreira-Neto J.R.C."/>
            <person name="da Silva M.D."/>
            <person name="Binneck E."/>
            <person name="de Melo N.F."/>
            <person name="da Silva R.H."/>
            <person name="de Melo A.L.T.M."/>
            <person name="Pandolfi V."/>
            <person name="Bustamante F.O."/>
            <person name="Brasileiro-Vidal A.C."/>
            <person name="Benko-Iseppon A.M."/>
        </authorList>
    </citation>
    <scope>NUCLEOTIDE SEQUENCE [LARGE SCALE GENOMIC DNA]</scope>
    <source>
        <tissue evidence="1">Leaves</tissue>
    </source>
</reference>
<name>A0ABU6UU45_9FABA</name>